<accession>A0ABN8AMH2</accession>
<evidence type="ECO:0008006" key="3">
    <source>
        <dbReference type="Google" id="ProtNLM"/>
    </source>
</evidence>
<sequence length="200" mass="23020">MTSNSPRTYTLDAEKLKLNAYRLLCLFYANTEIARTSDPEEPTDAATSLERQFFAREMTELLLSIAIGIRVLDDQMLSLEPTNDLRVSYLAKKEQVNKARHCMMFDEMPLREVCNKIIHAVVVEPHSTEGTGSHQIDKYNWQGYSEAKDQSPDEEWAEPEPVKWNHLSGNIRLGGSRKKEQWWLLLMVPEFVEAVYGLVN</sequence>
<dbReference type="Proteomes" id="UP000839052">
    <property type="component" value="Chromosome"/>
</dbReference>
<reference evidence="1 2" key="1">
    <citation type="submission" date="2021-10" db="EMBL/GenBank/DDBJ databases">
        <authorList>
            <person name="Koch H."/>
        </authorList>
    </citation>
    <scope>NUCLEOTIDE SEQUENCE [LARGE SCALE GENOMIC DNA]</scope>
    <source>
        <strain evidence="1">6680</strain>
    </source>
</reference>
<dbReference type="RefSeq" id="WP_239797668.1">
    <property type="nucleotide sequence ID" value="NZ_OU912926.1"/>
</dbReference>
<protein>
    <recommendedName>
        <fullName evidence="3">McrBC 5-methylcytosine restriction system component</fullName>
    </recommendedName>
</protein>
<proteinExistence type="predicted"/>
<evidence type="ECO:0000313" key="1">
    <source>
        <dbReference type="EMBL" id="CAG9933968.1"/>
    </source>
</evidence>
<gene>
    <name evidence="1" type="ORF">NTG6680_2719</name>
</gene>
<evidence type="ECO:0000313" key="2">
    <source>
        <dbReference type="Proteomes" id="UP000839052"/>
    </source>
</evidence>
<organism evidence="1 2">
    <name type="scientific">Candidatus Nitrotoga arctica</name>
    <dbReference type="NCBI Taxonomy" id="453162"/>
    <lineage>
        <taxon>Bacteria</taxon>
        <taxon>Pseudomonadati</taxon>
        <taxon>Pseudomonadota</taxon>
        <taxon>Betaproteobacteria</taxon>
        <taxon>Nitrosomonadales</taxon>
        <taxon>Gallionellaceae</taxon>
        <taxon>Candidatus Nitrotoga</taxon>
    </lineage>
</organism>
<dbReference type="EMBL" id="OU912926">
    <property type="protein sequence ID" value="CAG9933968.1"/>
    <property type="molecule type" value="Genomic_DNA"/>
</dbReference>
<keyword evidence="2" id="KW-1185">Reference proteome</keyword>
<name>A0ABN8AMH2_9PROT</name>